<sequence length="536" mass="57775">MAISPNMNAAAIALNRFGLGARADDTPPADPKGWLLAQFEQYQPRPAAWASQPDSVALSTELVQQRMQLNQLNRQSQQNQQNVSEGAIANRANAQASTQTTGQASARTTEQANAQTTGQANTQTTGQGATETTAQTAKQAERKALRGEILDMYRSAVNARVTSALTTQTPFIERLVHFWANHFAVSTEKPGVAALAGSFEAEAIRPHVLGRFEDMLVAVERHPAMQLFLDQTRSVGPDSVAAMRAAERNPNVKRGLNENLAREIMELHTLGVRSGYSQDDVTEFARALTGWSLAGNPGNPRNPGNAARPGMQPNAAPGTFVFRVALHEPGSRTIMGRRYDQPGEEQALAILHDLANSPATAQHIGGKLARHFVADNPPPEVSERLANAFERSGGDLPTVYRTLIDMPQAWSPVAVKFKTPWEWTISSMRGLGWQDIGNLQAAPILTQLGQPVWRPGSPAGYDDIAASWAAPDALVRRVEVAQRFASRVGDRLDARSLGQTLLAGSLSAPTATAVSRAESASTAIALLLVSPDFQRR</sequence>
<dbReference type="KEGG" id="buz:AYM40_25640"/>
<feature type="region of interest" description="Disordered" evidence="1">
    <location>
        <begin position="93"/>
        <end position="140"/>
    </location>
</feature>
<protein>
    <recommendedName>
        <fullName evidence="4">DUF1800 domain-containing protein</fullName>
    </recommendedName>
</protein>
<gene>
    <name evidence="2" type="ORF">AYM40_25640</name>
</gene>
<dbReference type="STRING" id="1804984.AYM40_25640"/>
<dbReference type="Proteomes" id="UP000076852">
    <property type="component" value="Chromosome 2"/>
</dbReference>
<name>A0A160FS71_9BURK</name>
<keyword evidence="3" id="KW-1185">Reference proteome</keyword>
<dbReference type="AlphaFoldDB" id="A0A160FS71"/>
<feature type="compositionally biased region" description="Polar residues" evidence="1">
    <location>
        <begin position="93"/>
        <end position="107"/>
    </location>
</feature>
<dbReference type="OrthoDB" id="9772295at2"/>
<dbReference type="EMBL" id="CP014579">
    <property type="protein sequence ID" value="ANB75702.1"/>
    <property type="molecule type" value="Genomic_DNA"/>
</dbReference>
<evidence type="ECO:0000313" key="2">
    <source>
        <dbReference type="EMBL" id="ANB75702.1"/>
    </source>
</evidence>
<evidence type="ECO:0008006" key="4">
    <source>
        <dbReference type="Google" id="ProtNLM"/>
    </source>
</evidence>
<dbReference type="RefSeq" id="WP_063498981.1">
    <property type="nucleotide sequence ID" value="NZ_CP014579.1"/>
</dbReference>
<evidence type="ECO:0000313" key="3">
    <source>
        <dbReference type="Proteomes" id="UP000076852"/>
    </source>
</evidence>
<organism evidence="2 3">
    <name type="scientific">Paraburkholderia phytofirmans OLGA172</name>
    <dbReference type="NCBI Taxonomy" id="1417228"/>
    <lineage>
        <taxon>Bacteria</taxon>
        <taxon>Pseudomonadati</taxon>
        <taxon>Pseudomonadota</taxon>
        <taxon>Betaproteobacteria</taxon>
        <taxon>Burkholderiales</taxon>
        <taxon>Burkholderiaceae</taxon>
        <taxon>Paraburkholderia</taxon>
    </lineage>
</organism>
<feature type="compositionally biased region" description="Low complexity" evidence="1">
    <location>
        <begin position="108"/>
        <end position="138"/>
    </location>
</feature>
<reference evidence="2 3" key="1">
    <citation type="journal article" date="2016" name="Gene">
        <title>PacBio SMRT assembly of a complex multi-replicon genome reveals chlorocatechol degradative operon in a region of genome plasticity.</title>
        <authorList>
            <person name="Ricker N."/>
            <person name="Shen S.Y."/>
            <person name="Goordial J."/>
            <person name="Jin S."/>
            <person name="Fulthorpe R.R."/>
        </authorList>
    </citation>
    <scope>NUCLEOTIDE SEQUENCE [LARGE SCALE GENOMIC DNA]</scope>
    <source>
        <strain evidence="2 3">OLGA172</strain>
    </source>
</reference>
<dbReference type="Pfam" id="PF08811">
    <property type="entry name" value="DUF1800"/>
    <property type="match status" value="1"/>
</dbReference>
<evidence type="ECO:0000256" key="1">
    <source>
        <dbReference type="SAM" id="MobiDB-lite"/>
    </source>
</evidence>
<accession>A0A160FS71</accession>
<dbReference type="InterPro" id="IPR014917">
    <property type="entry name" value="DUF1800"/>
</dbReference>
<proteinExistence type="predicted"/>